<dbReference type="AlphaFoldDB" id="A0A1R2CGV0"/>
<evidence type="ECO:0008006" key="5">
    <source>
        <dbReference type="Google" id="ProtNLM"/>
    </source>
</evidence>
<protein>
    <recommendedName>
        <fullName evidence="5">MORN repeat protein</fullName>
    </recommendedName>
</protein>
<dbReference type="InterPro" id="IPR003409">
    <property type="entry name" value="MORN"/>
</dbReference>
<dbReference type="Pfam" id="PF02493">
    <property type="entry name" value="MORN"/>
    <property type="match status" value="9"/>
</dbReference>
<proteinExistence type="predicted"/>
<dbReference type="PANTHER" id="PTHR23084">
    <property type="entry name" value="PHOSPHATIDYLINOSITOL-4-PHOSPHATE 5-KINASE RELATED"/>
    <property type="match status" value="1"/>
</dbReference>
<name>A0A1R2CGV0_9CILI</name>
<reference evidence="3 4" key="1">
    <citation type="submission" date="2016-11" db="EMBL/GenBank/DDBJ databases">
        <title>The macronuclear genome of Stentor coeruleus: a giant cell with tiny introns.</title>
        <authorList>
            <person name="Slabodnick M."/>
            <person name="Ruby J.G."/>
            <person name="Reiff S.B."/>
            <person name="Swart E.C."/>
            <person name="Gosai S."/>
            <person name="Prabakaran S."/>
            <person name="Witkowska E."/>
            <person name="Larue G.E."/>
            <person name="Fisher S."/>
            <person name="Freeman R.M."/>
            <person name="Gunawardena J."/>
            <person name="Chu W."/>
            <person name="Stover N.A."/>
            <person name="Gregory B.D."/>
            <person name="Nowacki M."/>
            <person name="Derisi J."/>
            <person name="Roy S.W."/>
            <person name="Marshall W.F."/>
            <person name="Sood P."/>
        </authorList>
    </citation>
    <scope>NUCLEOTIDE SEQUENCE [LARGE SCALE GENOMIC DNA]</scope>
    <source>
        <strain evidence="3">WM001</strain>
    </source>
</reference>
<evidence type="ECO:0000256" key="2">
    <source>
        <dbReference type="SAM" id="MobiDB-lite"/>
    </source>
</evidence>
<sequence length="357" mass="40596">MGQECSACLRGQPAGSKNIAETDLSKMVTGPIKETTSKTEVTKGKTYKEPEDFTNDQVKIIEVPISNLHIPNKSPTPEPENESVHFEKFLGKLSKKLTKKAMEIDANLEDFELENELPEPVILDDGTIFQGSWDEKGMKAGQGIEIRKDGSKYTGNFRDDLRDGKGRLIYANGDYYEGVFKKGKAEGKGKYVAYEGVTYEGQYKNDMKNGFGKELWADGSEFEGFFENNLKIGHGKFKWKDGSVYEGEFNDDKIEGTGCYSWINGKKYEGQWRNNKMHGKGVFTWPSGRSYEGEYKNDIKEGVGKFTWPDGRVYDGEWKDNKQHGKGFYTFLNKKNGKLQTRKGLWEDGVRIDWLKD</sequence>
<feature type="region of interest" description="Disordered" evidence="2">
    <location>
        <begin position="1"/>
        <end position="44"/>
    </location>
</feature>
<dbReference type="PANTHER" id="PTHR23084:SF179">
    <property type="entry name" value="OS10G0565000 PROTEIN"/>
    <property type="match status" value="1"/>
</dbReference>
<dbReference type="Proteomes" id="UP000187209">
    <property type="component" value="Unassembled WGS sequence"/>
</dbReference>
<evidence type="ECO:0000256" key="1">
    <source>
        <dbReference type="ARBA" id="ARBA00022737"/>
    </source>
</evidence>
<dbReference type="OrthoDB" id="203073at2759"/>
<dbReference type="EMBL" id="MPUH01000155">
    <property type="protein sequence ID" value="OMJ88251.1"/>
    <property type="molecule type" value="Genomic_DNA"/>
</dbReference>
<evidence type="ECO:0000313" key="3">
    <source>
        <dbReference type="EMBL" id="OMJ88251.1"/>
    </source>
</evidence>
<comment type="caution">
    <text evidence="3">The sequence shown here is derived from an EMBL/GenBank/DDBJ whole genome shotgun (WGS) entry which is preliminary data.</text>
</comment>
<dbReference type="SMART" id="SM00698">
    <property type="entry name" value="MORN"/>
    <property type="match status" value="9"/>
</dbReference>
<organism evidence="3 4">
    <name type="scientific">Stentor coeruleus</name>
    <dbReference type="NCBI Taxonomy" id="5963"/>
    <lineage>
        <taxon>Eukaryota</taxon>
        <taxon>Sar</taxon>
        <taxon>Alveolata</taxon>
        <taxon>Ciliophora</taxon>
        <taxon>Postciliodesmatophora</taxon>
        <taxon>Heterotrichea</taxon>
        <taxon>Heterotrichida</taxon>
        <taxon>Stentoridae</taxon>
        <taxon>Stentor</taxon>
    </lineage>
</organism>
<keyword evidence="4" id="KW-1185">Reference proteome</keyword>
<dbReference type="SUPFAM" id="SSF82185">
    <property type="entry name" value="Histone H3 K4-specific methyltransferase SET7/9 N-terminal domain"/>
    <property type="match status" value="2"/>
</dbReference>
<keyword evidence="1" id="KW-0677">Repeat</keyword>
<feature type="compositionally biased region" description="Basic and acidic residues" evidence="2">
    <location>
        <begin position="35"/>
        <end position="44"/>
    </location>
</feature>
<gene>
    <name evidence="3" type="ORF">SteCoe_9834</name>
</gene>
<dbReference type="Gene3D" id="2.20.110.10">
    <property type="entry name" value="Histone H3 K4-specific methyltransferase SET7/9 N-terminal domain"/>
    <property type="match status" value="5"/>
</dbReference>
<accession>A0A1R2CGV0</accession>
<evidence type="ECO:0000313" key="4">
    <source>
        <dbReference type="Proteomes" id="UP000187209"/>
    </source>
</evidence>